<reference evidence="5 6" key="1">
    <citation type="submission" date="2020-04" db="EMBL/GenBank/DDBJ databases">
        <authorList>
            <person name="Zhang R."/>
            <person name="Schippers A."/>
        </authorList>
    </citation>
    <scope>NUCLEOTIDE SEQUENCE [LARGE SCALE GENOMIC DNA]</scope>
    <source>
        <strain evidence="5 6">DSM 109850</strain>
    </source>
</reference>
<dbReference type="SUPFAM" id="SSF53822">
    <property type="entry name" value="Periplasmic binding protein-like I"/>
    <property type="match status" value="1"/>
</dbReference>
<keyword evidence="2 3" id="KW-0732">Signal</keyword>
<dbReference type="InterPro" id="IPR028081">
    <property type="entry name" value="Leu-bd"/>
</dbReference>
<organism evidence="5 6">
    <name type="scientific">Sulfobacillus harzensis</name>
    <dbReference type="NCBI Taxonomy" id="2729629"/>
    <lineage>
        <taxon>Bacteria</taxon>
        <taxon>Bacillati</taxon>
        <taxon>Bacillota</taxon>
        <taxon>Clostridia</taxon>
        <taxon>Eubacteriales</taxon>
        <taxon>Clostridiales Family XVII. Incertae Sedis</taxon>
        <taxon>Sulfobacillus</taxon>
    </lineage>
</organism>
<evidence type="ECO:0000259" key="4">
    <source>
        <dbReference type="Pfam" id="PF13458"/>
    </source>
</evidence>
<dbReference type="PANTHER" id="PTHR30483">
    <property type="entry name" value="LEUCINE-SPECIFIC-BINDING PROTEIN"/>
    <property type="match status" value="1"/>
</dbReference>
<accession>A0A7Y0Q409</accession>
<comment type="caution">
    <text evidence="5">The sequence shown here is derived from an EMBL/GenBank/DDBJ whole genome shotgun (WGS) entry which is preliminary data.</text>
</comment>
<dbReference type="InterPro" id="IPR051010">
    <property type="entry name" value="BCAA_transport"/>
</dbReference>
<dbReference type="PANTHER" id="PTHR30483:SF38">
    <property type="entry name" value="BLR7848 PROTEIN"/>
    <property type="match status" value="1"/>
</dbReference>
<evidence type="ECO:0000256" key="1">
    <source>
        <dbReference type="ARBA" id="ARBA00010062"/>
    </source>
</evidence>
<feature type="domain" description="Leucine-binding protein" evidence="4">
    <location>
        <begin position="40"/>
        <end position="371"/>
    </location>
</feature>
<dbReference type="InterPro" id="IPR028082">
    <property type="entry name" value="Peripla_BP_I"/>
</dbReference>
<dbReference type="RefSeq" id="WP_169099361.1">
    <property type="nucleotide sequence ID" value="NZ_JABBVZ010000030.1"/>
</dbReference>
<gene>
    <name evidence="5" type="ORF">HIJ39_10320</name>
</gene>
<sequence>MRLRRKMGGLVLASVGCLGVLAAGCGSSSGNVAASGGKAPLKIGVLTEQTGQFSWFGTDTERAAKLWATTVNKKGGINGQKVQLVTYNTQSSPADAAQGYKSLSSQGVAAVVGLGLLGDMQAVAPLTANGPVVYSNCGIYDPQGEKNVFAGQIFIPELDGYVLNWLKQNHITKVGLITTNDATGQATSAALTKLAPKDHLQLVGQEFFDPTSTDVTPQLSKLEAAHAHAILALVVGQPLGVVLQGIHELGITAPVITSEGNLTPAFLQSLSQQAPKDLLFAASQDMSYGDLPSGTPGKSQISAFDTLYQKTYSATPGLGASSTWDELNILGQAIKSAHSTKASAIDSAIENIHHYVGLQGVYDFSQTDHRGLGLSSAVMLQYKNGKLVYSSKP</sequence>
<dbReference type="Gene3D" id="3.40.50.2300">
    <property type="match status" value="2"/>
</dbReference>
<dbReference type="EMBL" id="JABBVZ010000030">
    <property type="protein sequence ID" value="NMP22744.1"/>
    <property type="molecule type" value="Genomic_DNA"/>
</dbReference>
<comment type="similarity">
    <text evidence="1">Belongs to the leucine-binding protein family.</text>
</comment>
<dbReference type="PROSITE" id="PS51257">
    <property type="entry name" value="PROKAR_LIPOPROTEIN"/>
    <property type="match status" value="1"/>
</dbReference>
<evidence type="ECO:0000256" key="2">
    <source>
        <dbReference type="ARBA" id="ARBA00022729"/>
    </source>
</evidence>
<feature type="chain" id="PRO_5030928366" evidence="3">
    <location>
        <begin position="23"/>
        <end position="393"/>
    </location>
</feature>
<protein>
    <submittedName>
        <fullName evidence="5">ABC transporter substrate-binding protein</fullName>
    </submittedName>
</protein>
<dbReference type="AlphaFoldDB" id="A0A7Y0Q409"/>
<dbReference type="Proteomes" id="UP000533476">
    <property type="component" value="Unassembled WGS sequence"/>
</dbReference>
<keyword evidence="6" id="KW-1185">Reference proteome</keyword>
<name>A0A7Y0Q409_9FIRM</name>
<evidence type="ECO:0000313" key="5">
    <source>
        <dbReference type="EMBL" id="NMP22744.1"/>
    </source>
</evidence>
<dbReference type="Pfam" id="PF13458">
    <property type="entry name" value="Peripla_BP_6"/>
    <property type="match status" value="1"/>
</dbReference>
<evidence type="ECO:0000256" key="3">
    <source>
        <dbReference type="SAM" id="SignalP"/>
    </source>
</evidence>
<proteinExistence type="inferred from homology"/>
<evidence type="ECO:0000313" key="6">
    <source>
        <dbReference type="Proteomes" id="UP000533476"/>
    </source>
</evidence>
<feature type="signal peptide" evidence="3">
    <location>
        <begin position="1"/>
        <end position="22"/>
    </location>
</feature>